<feature type="transmembrane region" description="Helical" evidence="2">
    <location>
        <begin position="18"/>
        <end position="38"/>
    </location>
</feature>
<sequence length="207" mass="21840">MSLVATGIVDARPRARRAAWWAVLTSCALHAMVAGLWWRERIEPAGMRAAHAPEAPFFVDLLAAKAPPALPEQKLEDLPASGSGPAQPGRADTPPAPAVTPRQRSGAHRAPAPSTAQDRTPAPSSGVPAPARDFGWRPEDAQATGMRQARGTPVVRLGPKAPVEQSEIARGIAKSARPPCKNAHADMGLLALPFLLADTVTDRGCKW</sequence>
<keyword evidence="2" id="KW-0812">Transmembrane</keyword>
<evidence type="ECO:0000313" key="4">
    <source>
        <dbReference type="Proteomes" id="UP000500970"/>
    </source>
</evidence>
<dbReference type="EMBL" id="CP053985">
    <property type="protein sequence ID" value="QKH37681.1"/>
    <property type="molecule type" value="Genomic_DNA"/>
</dbReference>
<dbReference type="RefSeq" id="WP_173146514.1">
    <property type="nucleotide sequence ID" value="NZ_CP053985.1"/>
</dbReference>
<protein>
    <submittedName>
        <fullName evidence="3">Uncharacterized protein</fullName>
    </submittedName>
</protein>
<organism evidence="3 4">
    <name type="scientific">Achromobacter pestifer</name>
    <dbReference type="NCBI Taxonomy" id="1353889"/>
    <lineage>
        <taxon>Bacteria</taxon>
        <taxon>Pseudomonadati</taxon>
        <taxon>Pseudomonadota</taxon>
        <taxon>Betaproteobacteria</taxon>
        <taxon>Burkholderiales</taxon>
        <taxon>Alcaligenaceae</taxon>
        <taxon>Achromobacter</taxon>
    </lineage>
</organism>
<keyword evidence="4" id="KW-1185">Reference proteome</keyword>
<evidence type="ECO:0000256" key="2">
    <source>
        <dbReference type="SAM" id="Phobius"/>
    </source>
</evidence>
<reference evidence="3 4" key="1">
    <citation type="submission" date="2020-05" db="EMBL/GenBank/DDBJ databases">
        <title>FDA dAtabase for Regulatory Grade micrObial Sequences (FDA-ARGOS): Supporting development and validation of Infectious Disease Dx tests.</title>
        <authorList>
            <person name="Sproer C."/>
            <person name="Gronow S."/>
            <person name="Severitt S."/>
            <person name="Schroder I."/>
            <person name="Tallon L."/>
            <person name="Sadzewicz L."/>
            <person name="Zhao X."/>
            <person name="Vavikolanu K."/>
            <person name="Mehta A."/>
            <person name="Aluvathingal J."/>
            <person name="Nadendla S."/>
            <person name="Myers T."/>
            <person name="Yan Y."/>
            <person name="Sichtig H."/>
        </authorList>
    </citation>
    <scope>NUCLEOTIDE SEQUENCE [LARGE SCALE GENOMIC DNA]</scope>
    <source>
        <strain evidence="3 4">FDAARGOS_790</strain>
    </source>
</reference>
<feature type="region of interest" description="Disordered" evidence="1">
    <location>
        <begin position="74"/>
        <end position="134"/>
    </location>
</feature>
<evidence type="ECO:0000313" key="3">
    <source>
        <dbReference type="EMBL" id="QKH37681.1"/>
    </source>
</evidence>
<accession>A0A7D4IAN1</accession>
<dbReference type="AlphaFoldDB" id="A0A7D4IAN1"/>
<keyword evidence="2" id="KW-1133">Transmembrane helix</keyword>
<name>A0A7D4IAN1_9BURK</name>
<evidence type="ECO:0000256" key="1">
    <source>
        <dbReference type="SAM" id="MobiDB-lite"/>
    </source>
</evidence>
<proteinExistence type="predicted"/>
<dbReference type="KEGG" id="apes:FOC84_23230"/>
<keyword evidence="2" id="KW-0472">Membrane</keyword>
<gene>
    <name evidence="3" type="ORF">FOC84_23230</name>
</gene>
<dbReference type="Proteomes" id="UP000500970">
    <property type="component" value="Chromosome"/>
</dbReference>